<dbReference type="SMART" id="SM00822">
    <property type="entry name" value="PKS_KR"/>
    <property type="match status" value="1"/>
</dbReference>
<dbReference type="SUPFAM" id="SSF51735">
    <property type="entry name" value="NAD(P)-binding Rossmann-fold domains"/>
    <property type="match status" value="1"/>
</dbReference>
<evidence type="ECO:0000313" key="5">
    <source>
        <dbReference type="Proteomes" id="UP000646365"/>
    </source>
</evidence>
<evidence type="ECO:0000256" key="1">
    <source>
        <dbReference type="ARBA" id="ARBA00006484"/>
    </source>
</evidence>
<evidence type="ECO:0000256" key="2">
    <source>
        <dbReference type="ARBA" id="ARBA00023002"/>
    </source>
</evidence>
<dbReference type="CDD" id="cd05233">
    <property type="entry name" value="SDR_c"/>
    <property type="match status" value="1"/>
</dbReference>
<comment type="caution">
    <text evidence="4">The sequence shown here is derived from an EMBL/GenBank/DDBJ whole genome shotgun (WGS) entry which is preliminary data.</text>
</comment>
<dbReference type="EMBL" id="BMJQ01000019">
    <property type="protein sequence ID" value="GGF42865.1"/>
    <property type="molecule type" value="Genomic_DNA"/>
</dbReference>
<dbReference type="PRINTS" id="PR00081">
    <property type="entry name" value="GDHRDH"/>
</dbReference>
<proteinExistence type="inferred from homology"/>
<feature type="domain" description="Ketoreductase" evidence="3">
    <location>
        <begin position="5"/>
        <end position="185"/>
    </location>
</feature>
<dbReference type="RefSeq" id="WP_189051537.1">
    <property type="nucleotide sequence ID" value="NZ_BMJQ01000019.1"/>
</dbReference>
<dbReference type="FunFam" id="3.40.50.720:FF:000173">
    <property type="entry name" value="3-oxoacyl-[acyl-carrier protein] reductase"/>
    <property type="match status" value="1"/>
</dbReference>
<name>A0A8J2Z024_9PROT</name>
<dbReference type="Gene3D" id="3.40.50.720">
    <property type="entry name" value="NAD(P)-binding Rossmann-like Domain"/>
    <property type="match status" value="1"/>
</dbReference>
<keyword evidence="2" id="KW-0560">Oxidoreductase</keyword>
<keyword evidence="5" id="KW-1185">Reference proteome</keyword>
<evidence type="ECO:0000313" key="4">
    <source>
        <dbReference type="EMBL" id="GGF42865.1"/>
    </source>
</evidence>
<dbReference type="Proteomes" id="UP000646365">
    <property type="component" value="Unassembled WGS sequence"/>
</dbReference>
<dbReference type="PRINTS" id="PR00080">
    <property type="entry name" value="SDRFAMILY"/>
</dbReference>
<organism evidence="4 5">
    <name type="scientific">Aliidongia dinghuensis</name>
    <dbReference type="NCBI Taxonomy" id="1867774"/>
    <lineage>
        <taxon>Bacteria</taxon>
        <taxon>Pseudomonadati</taxon>
        <taxon>Pseudomonadota</taxon>
        <taxon>Alphaproteobacteria</taxon>
        <taxon>Rhodospirillales</taxon>
        <taxon>Dongiaceae</taxon>
        <taxon>Aliidongia</taxon>
    </lineage>
</organism>
<dbReference type="InterPro" id="IPR002347">
    <property type="entry name" value="SDR_fam"/>
</dbReference>
<protein>
    <submittedName>
        <fullName evidence="4">3-oxoacyl-ACP reductase</fullName>
    </submittedName>
</protein>
<dbReference type="PROSITE" id="PS00061">
    <property type="entry name" value="ADH_SHORT"/>
    <property type="match status" value="1"/>
</dbReference>
<gene>
    <name evidence="4" type="ORF">GCM10011611_56600</name>
</gene>
<reference evidence="4" key="2">
    <citation type="submission" date="2020-09" db="EMBL/GenBank/DDBJ databases">
        <authorList>
            <person name="Sun Q."/>
            <person name="Zhou Y."/>
        </authorList>
    </citation>
    <scope>NUCLEOTIDE SEQUENCE</scope>
    <source>
        <strain evidence="4">CGMCC 1.15725</strain>
    </source>
</reference>
<sequence>MSAKPLALVTGGASGIGWAISNRLASDGFEVAIVDINAELAASRVAELKAAGHEASAHAVDITDEQAVAALIGSLPPLAALVNNAGIFADRPFAETTVEQFRRTYEVNLIAPFLIARAALARMAAGGKIVNIASRAYLGARNQIDYVASKGAVVSFTRALAMEVIGRGILVNAVAPGLIDTPILRALTPERMAAQLALQPTGKAGRPEDIANAVSFLVSPRTDFITGQVIFVDGGKSLGGTAA</sequence>
<dbReference type="PANTHER" id="PTHR43639">
    <property type="entry name" value="OXIDOREDUCTASE, SHORT-CHAIN DEHYDROGENASE/REDUCTASE FAMILY (AFU_ORTHOLOGUE AFUA_5G02870)"/>
    <property type="match status" value="1"/>
</dbReference>
<comment type="similarity">
    <text evidence="1">Belongs to the short-chain dehydrogenases/reductases (SDR) family.</text>
</comment>
<dbReference type="AlphaFoldDB" id="A0A8J2Z024"/>
<evidence type="ECO:0000259" key="3">
    <source>
        <dbReference type="SMART" id="SM00822"/>
    </source>
</evidence>
<dbReference type="Pfam" id="PF13561">
    <property type="entry name" value="adh_short_C2"/>
    <property type="match status" value="1"/>
</dbReference>
<accession>A0A8J2Z024</accession>
<dbReference type="InterPro" id="IPR036291">
    <property type="entry name" value="NAD(P)-bd_dom_sf"/>
</dbReference>
<dbReference type="PANTHER" id="PTHR43639:SF1">
    <property type="entry name" value="SHORT-CHAIN DEHYDROGENASE_REDUCTASE FAMILY PROTEIN"/>
    <property type="match status" value="1"/>
</dbReference>
<dbReference type="InterPro" id="IPR020904">
    <property type="entry name" value="Sc_DH/Rdtase_CS"/>
</dbReference>
<dbReference type="InterPro" id="IPR057326">
    <property type="entry name" value="KR_dom"/>
</dbReference>
<dbReference type="GO" id="GO:0016491">
    <property type="term" value="F:oxidoreductase activity"/>
    <property type="evidence" value="ECO:0007669"/>
    <property type="project" value="UniProtKB-KW"/>
</dbReference>
<reference evidence="4" key="1">
    <citation type="journal article" date="2014" name="Int. J. Syst. Evol. Microbiol.">
        <title>Complete genome sequence of Corynebacterium casei LMG S-19264T (=DSM 44701T), isolated from a smear-ripened cheese.</title>
        <authorList>
            <consortium name="US DOE Joint Genome Institute (JGI-PGF)"/>
            <person name="Walter F."/>
            <person name="Albersmeier A."/>
            <person name="Kalinowski J."/>
            <person name="Ruckert C."/>
        </authorList>
    </citation>
    <scope>NUCLEOTIDE SEQUENCE</scope>
    <source>
        <strain evidence="4">CGMCC 1.15725</strain>
    </source>
</reference>